<keyword evidence="1" id="KW-0732">Signal</keyword>
<reference evidence="2 4" key="1">
    <citation type="submission" date="2015-03" db="EMBL/GenBank/DDBJ databases">
        <authorList>
            <person name="Hassan Y.I."/>
            <person name="Lepp D."/>
            <person name="Zhou T."/>
        </authorList>
    </citation>
    <scope>NUCLEOTIDE SEQUENCE [LARGE SCALE GENOMIC DNA]</scope>
    <source>
        <strain evidence="2 4">DSM 17137</strain>
    </source>
</reference>
<evidence type="ECO:0000256" key="1">
    <source>
        <dbReference type="SAM" id="SignalP"/>
    </source>
</evidence>
<dbReference type="PATRIC" id="fig|1121477.3.peg.413"/>
<gene>
    <name evidence="3" type="ORF">SAMN02745223_00810</name>
    <name evidence="2" type="ORF">VW29_18265</name>
</gene>
<name>A0A0F5L4G8_9HYPH</name>
<evidence type="ECO:0000313" key="4">
    <source>
        <dbReference type="Proteomes" id="UP000033608"/>
    </source>
</evidence>
<dbReference type="Proteomes" id="UP000184533">
    <property type="component" value="Unassembled WGS sequence"/>
</dbReference>
<dbReference type="Proteomes" id="UP000033608">
    <property type="component" value="Unassembled WGS sequence"/>
</dbReference>
<evidence type="ECO:0000313" key="3">
    <source>
        <dbReference type="EMBL" id="SHE65678.1"/>
    </source>
</evidence>
<organism evidence="2 4">
    <name type="scientific">Devosia limi DSM 17137</name>
    <dbReference type="NCBI Taxonomy" id="1121477"/>
    <lineage>
        <taxon>Bacteria</taxon>
        <taxon>Pseudomonadati</taxon>
        <taxon>Pseudomonadota</taxon>
        <taxon>Alphaproteobacteria</taxon>
        <taxon>Hyphomicrobiales</taxon>
        <taxon>Devosiaceae</taxon>
        <taxon>Devosia</taxon>
    </lineage>
</organism>
<proteinExistence type="predicted"/>
<evidence type="ECO:0000313" key="2">
    <source>
        <dbReference type="EMBL" id="KKB77311.1"/>
    </source>
</evidence>
<keyword evidence="4" id="KW-1185">Reference proteome</keyword>
<dbReference type="Gene3D" id="2.60.120.380">
    <property type="match status" value="1"/>
</dbReference>
<accession>A0A0F5L4G8</accession>
<feature type="signal peptide" evidence="1">
    <location>
        <begin position="1"/>
        <end position="21"/>
    </location>
</feature>
<sequence>MRSFKVMLAAMLMGSVAPIMAQTSEVVAIADAATTSVEGTISGEDYIDYVVSAKAGQVLSAGLTSVDKSVNFNVLPPQGDEALFTGSIYGTDYVGRIPEDGDYTIRVYQMGAAASEGLDNDFTLELGLDVESLPEQEDAIVEGTDYNATGTLPCTFEANPDAPECTFGVRRAGDGAASVFVTTPNGFVRQLDFAADGKVTAPGSDAPIEAVVQGEDTVVNINKGEEVYRVKDIIVLGD</sequence>
<evidence type="ECO:0000313" key="5">
    <source>
        <dbReference type="Proteomes" id="UP000184533"/>
    </source>
</evidence>
<dbReference type="EMBL" id="LAJF01000137">
    <property type="protein sequence ID" value="KKB77311.1"/>
    <property type="molecule type" value="Genomic_DNA"/>
</dbReference>
<protein>
    <recommendedName>
        <fullName evidence="6">Inhibitor of g-type lysozyme</fullName>
    </recommendedName>
</protein>
<dbReference type="EMBL" id="FQVC01000002">
    <property type="protein sequence ID" value="SHE65678.1"/>
    <property type="molecule type" value="Genomic_DNA"/>
</dbReference>
<evidence type="ECO:0008006" key="6">
    <source>
        <dbReference type="Google" id="ProtNLM"/>
    </source>
</evidence>
<dbReference type="AlphaFoldDB" id="A0A0F5L4G8"/>
<reference evidence="3 5" key="2">
    <citation type="submission" date="2016-11" db="EMBL/GenBank/DDBJ databases">
        <authorList>
            <person name="Jaros S."/>
            <person name="Januszkiewicz K."/>
            <person name="Wedrychowicz H."/>
        </authorList>
    </citation>
    <scope>NUCLEOTIDE SEQUENCE [LARGE SCALE GENOMIC DNA]</scope>
    <source>
        <strain evidence="3 5">DSM 17137</strain>
    </source>
</reference>
<feature type="chain" id="PRO_5015038215" description="Inhibitor of g-type lysozyme" evidence="1">
    <location>
        <begin position="22"/>
        <end position="238"/>
    </location>
</feature>
<dbReference type="RefSeq" id="WP_046136713.1">
    <property type="nucleotide sequence ID" value="NZ_FQVC01000002.1"/>
</dbReference>